<dbReference type="Proteomes" id="UP000031668">
    <property type="component" value="Unassembled WGS sequence"/>
</dbReference>
<dbReference type="AlphaFoldDB" id="A0A0C2I8Y3"/>
<reference evidence="1 2" key="1">
    <citation type="journal article" date="2014" name="Genome Biol. Evol.">
        <title>The genome of the myxosporean Thelohanellus kitauei shows adaptations to nutrient acquisition within its fish host.</title>
        <authorList>
            <person name="Yang Y."/>
            <person name="Xiong J."/>
            <person name="Zhou Z."/>
            <person name="Huo F."/>
            <person name="Miao W."/>
            <person name="Ran C."/>
            <person name="Liu Y."/>
            <person name="Zhang J."/>
            <person name="Feng J."/>
            <person name="Wang M."/>
            <person name="Wang M."/>
            <person name="Wang L."/>
            <person name="Yao B."/>
        </authorList>
    </citation>
    <scope>NUCLEOTIDE SEQUENCE [LARGE SCALE GENOMIC DNA]</scope>
    <source>
        <strain evidence="1">Wuqing</strain>
    </source>
</reference>
<evidence type="ECO:0000313" key="2">
    <source>
        <dbReference type="Proteomes" id="UP000031668"/>
    </source>
</evidence>
<dbReference type="EMBL" id="JWZT01005293">
    <property type="protein sequence ID" value="KII61658.1"/>
    <property type="molecule type" value="Genomic_DNA"/>
</dbReference>
<protein>
    <submittedName>
        <fullName evidence="1">Uncharacterized protein</fullName>
    </submittedName>
</protein>
<keyword evidence="2" id="KW-1185">Reference proteome</keyword>
<name>A0A0C2I8Y3_THEKT</name>
<gene>
    <name evidence="1" type="ORF">RF11_08570</name>
</gene>
<evidence type="ECO:0000313" key="1">
    <source>
        <dbReference type="EMBL" id="KII61658.1"/>
    </source>
</evidence>
<accession>A0A0C2I8Y3</accession>
<proteinExistence type="predicted"/>
<organism evidence="1 2">
    <name type="scientific">Thelohanellus kitauei</name>
    <name type="common">Myxosporean</name>
    <dbReference type="NCBI Taxonomy" id="669202"/>
    <lineage>
        <taxon>Eukaryota</taxon>
        <taxon>Metazoa</taxon>
        <taxon>Cnidaria</taxon>
        <taxon>Myxozoa</taxon>
        <taxon>Myxosporea</taxon>
        <taxon>Bivalvulida</taxon>
        <taxon>Platysporina</taxon>
        <taxon>Myxobolidae</taxon>
        <taxon>Thelohanellus</taxon>
    </lineage>
</organism>
<sequence length="104" mass="12302">MDYVRLRDGNLDVFDTSPDHIHHLLRYNPFLNLREEVFSHARSLGGRTNILRSANGLIQRMINACNLVTSKTLKNCMTLQKFPRKLYTGKRHQQGLKYHYFSYF</sequence>
<comment type="caution">
    <text evidence="1">The sequence shown here is derived from an EMBL/GenBank/DDBJ whole genome shotgun (WGS) entry which is preliminary data.</text>
</comment>